<dbReference type="InterPro" id="IPR002686">
    <property type="entry name" value="Transposase_17"/>
</dbReference>
<comment type="caution">
    <text evidence="2">The sequence shown here is derived from an EMBL/GenBank/DDBJ whole genome shotgun (WGS) entry which is preliminary data.</text>
</comment>
<organism evidence="2 3">
    <name type="scientific">Candidatus Collierbacteria bacterium CG10_big_fil_rev_8_21_14_0_10_44_9</name>
    <dbReference type="NCBI Taxonomy" id="1974535"/>
    <lineage>
        <taxon>Bacteria</taxon>
        <taxon>Candidatus Collieribacteriota</taxon>
    </lineage>
</organism>
<sequence length="168" mass="19993">MGKVLPYRHSIRLPDFDYSSSNWYYVTICIQDRECLLGKIVHGNVYLLPFGHLVKSFFTSISQHYPGVNIEVFQIMPNHIHAIINLNLNGRTRGSAPTLGTMVQRFKTKTTHDYMEGITTYGWKSFNKKLWQRDYYEHIVRDEKDLIRVREYIQNNPVNWKKDKLHRM</sequence>
<dbReference type="EMBL" id="PFAF01000064">
    <property type="protein sequence ID" value="PIR98770.1"/>
    <property type="molecule type" value="Genomic_DNA"/>
</dbReference>
<dbReference type="GO" id="GO:0043565">
    <property type="term" value="F:sequence-specific DNA binding"/>
    <property type="evidence" value="ECO:0007669"/>
    <property type="project" value="TreeGrafter"/>
</dbReference>
<proteinExistence type="predicted"/>
<dbReference type="Pfam" id="PF01797">
    <property type="entry name" value="Y1_Tnp"/>
    <property type="match status" value="1"/>
</dbReference>
<name>A0A2H0VKC9_9BACT</name>
<dbReference type="GO" id="GO:0004803">
    <property type="term" value="F:transposase activity"/>
    <property type="evidence" value="ECO:0007669"/>
    <property type="project" value="InterPro"/>
</dbReference>
<dbReference type="GO" id="GO:0006313">
    <property type="term" value="P:DNA transposition"/>
    <property type="evidence" value="ECO:0007669"/>
    <property type="project" value="InterPro"/>
</dbReference>
<dbReference type="SMART" id="SM01321">
    <property type="entry name" value="Y1_Tnp"/>
    <property type="match status" value="1"/>
</dbReference>
<dbReference type="AlphaFoldDB" id="A0A2H0VKC9"/>
<reference evidence="3" key="1">
    <citation type="submission" date="2017-09" db="EMBL/GenBank/DDBJ databases">
        <title>Depth-based differentiation of microbial function through sediment-hosted aquifers and enrichment of novel symbionts in the deep terrestrial subsurface.</title>
        <authorList>
            <person name="Probst A.J."/>
            <person name="Ladd B."/>
            <person name="Jarett J.K."/>
            <person name="Geller-Mcgrath D.E."/>
            <person name="Sieber C.M.K."/>
            <person name="Emerson J.B."/>
            <person name="Anantharaman K."/>
            <person name="Thomas B.C."/>
            <person name="Malmstrom R."/>
            <person name="Stieglmeier M."/>
            <person name="Klingl A."/>
            <person name="Woyke T."/>
            <person name="Ryan C.M."/>
            <person name="Banfield J.F."/>
        </authorList>
    </citation>
    <scope>NUCLEOTIDE SEQUENCE [LARGE SCALE GENOMIC DNA]</scope>
</reference>
<dbReference type="InterPro" id="IPR052715">
    <property type="entry name" value="RAYT_transposase"/>
</dbReference>
<evidence type="ECO:0000259" key="1">
    <source>
        <dbReference type="SMART" id="SM01321"/>
    </source>
</evidence>
<gene>
    <name evidence="2" type="ORF">COT87_02975</name>
</gene>
<dbReference type="PANTHER" id="PTHR36966:SF1">
    <property type="entry name" value="REP-ASSOCIATED TYROSINE TRANSPOSASE"/>
    <property type="match status" value="1"/>
</dbReference>
<accession>A0A2H0VKC9</accession>
<dbReference type="InterPro" id="IPR036515">
    <property type="entry name" value="Transposase_17_sf"/>
</dbReference>
<evidence type="ECO:0000313" key="2">
    <source>
        <dbReference type="EMBL" id="PIR98770.1"/>
    </source>
</evidence>
<dbReference type="PANTHER" id="PTHR36966">
    <property type="entry name" value="REP-ASSOCIATED TYROSINE TRANSPOSASE"/>
    <property type="match status" value="1"/>
</dbReference>
<evidence type="ECO:0000313" key="3">
    <source>
        <dbReference type="Proteomes" id="UP000230796"/>
    </source>
</evidence>
<dbReference type="SUPFAM" id="SSF143422">
    <property type="entry name" value="Transposase IS200-like"/>
    <property type="match status" value="1"/>
</dbReference>
<feature type="domain" description="Transposase IS200-like" evidence="1">
    <location>
        <begin position="19"/>
        <end position="156"/>
    </location>
</feature>
<dbReference type="Proteomes" id="UP000230796">
    <property type="component" value="Unassembled WGS sequence"/>
</dbReference>
<protein>
    <submittedName>
        <fullName evidence="2">Transposase</fullName>
    </submittedName>
</protein>
<dbReference type="Gene3D" id="3.30.70.1290">
    <property type="entry name" value="Transposase IS200-like"/>
    <property type="match status" value="1"/>
</dbReference>